<dbReference type="GO" id="GO:0043139">
    <property type="term" value="F:5'-3' DNA helicase activity"/>
    <property type="evidence" value="ECO:0007669"/>
    <property type="project" value="UniProtKB-EC"/>
</dbReference>
<keyword evidence="1" id="KW-0067">ATP-binding</keyword>
<dbReference type="InterPro" id="IPR027417">
    <property type="entry name" value="P-loop_NTPase"/>
</dbReference>
<comment type="catalytic activity">
    <reaction evidence="1">
        <text>ATP + H2O = ADP + phosphate + H(+)</text>
        <dbReference type="Rhea" id="RHEA:13065"/>
        <dbReference type="ChEBI" id="CHEBI:15377"/>
        <dbReference type="ChEBI" id="CHEBI:15378"/>
        <dbReference type="ChEBI" id="CHEBI:30616"/>
        <dbReference type="ChEBI" id="CHEBI:43474"/>
        <dbReference type="ChEBI" id="CHEBI:456216"/>
        <dbReference type="EC" id="5.6.2.3"/>
    </reaction>
</comment>
<evidence type="ECO:0000259" key="2">
    <source>
        <dbReference type="Pfam" id="PF05970"/>
    </source>
</evidence>
<keyword evidence="1" id="KW-0233">DNA recombination</keyword>
<keyword evidence="1" id="KW-0234">DNA repair</keyword>
<evidence type="ECO:0000256" key="1">
    <source>
        <dbReference type="RuleBase" id="RU363044"/>
    </source>
</evidence>
<proteinExistence type="inferred from homology"/>
<gene>
    <name evidence="3" type="ORF">BCR44DRAFT_1387369</name>
</gene>
<dbReference type="GO" id="GO:0000723">
    <property type="term" value="P:telomere maintenance"/>
    <property type="evidence" value="ECO:0007669"/>
    <property type="project" value="InterPro"/>
</dbReference>
<organism evidence="3 4">
    <name type="scientific">Catenaria anguillulae PL171</name>
    <dbReference type="NCBI Taxonomy" id="765915"/>
    <lineage>
        <taxon>Eukaryota</taxon>
        <taxon>Fungi</taxon>
        <taxon>Fungi incertae sedis</taxon>
        <taxon>Blastocladiomycota</taxon>
        <taxon>Blastocladiomycetes</taxon>
        <taxon>Blastocladiales</taxon>
        <taxon>Catenariaceae</taxon>
        <taxon>Catenaria</taxon>
    </lineage>
</organism>
<keyword evidence="1 3" id="KW-0347">Helicase</keyword>
<keyword evidence="1" id="KW-0227">DNA damage</keyword>
<dbReference type="Proteomes" id="UP000193411">
    <property type="component" value="Unassembled WGS sequence"/>
</dbReference>
<dbReference type="EC" id="5.6.2.3" evidence="1"/>
<comment type="cofactor">
    <cofactor evidence="1">
        <name>Mg(2+)</name>
        <dbReference type="ChEBI" id="CHEBI:18420"/>
    </cofactor>
</comment>
<feature type="non-terminal residue" evidence="3">
    <location>
        <position position="180"/>
    </location>
</feature>
<keyword evidence="4" id="KW-1185">Reference proteome</keyword>
<dbReference type="EMBL" id="MCFL01000007">
    <property type="protein sequence ID" value="ORZ38844.1"/>
    <property type="molecule type" value="Genomic_DNA"/>
</dbReference>
<dbReference type="GO" id="GO:0005524">
    <property type="term" value="F:ATP binding"/>
    <property type="evidence" value="ECO:0007669"/>
    <property type="project" value="UniProtKB-KW"/>
</dbReference>
<comment type="similarity">
    <text evidence="1">Belongs to the helicase family.</text>
</comment>
<accession>A0A1Y2HY28</accession>
<keyword evidence="1" id="KW-0378">Hydrolase</keyword>
<evidence type="ECO:0000313" key="4">
    <source>
        <dbReference type="Proteomes" id="UP000193411"/>
    </source>
</evidence>
<protein>
    <recommendedName>
        <fullName evidence="1">ATP-dependent DNA helicase</fullName>
        <ecNumber evidence="1">5.6.2.3</ecNumber>
    </recommendedName>
</protein>
<comment type="caution">
    <text evidence="3">The sequence shown here is derived from an EMBL/GenBank/DDBJ whole genome shotgun (WGS) entry which is preliminary data.</text>
</comment>
<evidence type="ECO:0000313" key="3">
    <source>
        <dbReference type="EMBL" id="ORZ38844.1"/>
    </source>
</evidence>
<dbReference type="PANTHER" id="PTHR10492">
    <property type="match status" value="1"/>
</dbReference>
<dbReference type="GO" id="GO:0016887">
    <property type="term" value="F:ATP hydrolysis activity"/>
    <property type="evidence" value="ECO:0007669"/>
    <property type="project" value="RHEA"/>
</dbReference>
<feature type="domain" description="DNA helicase Pif1-like DEAD-box helicase" evidence="2">
    <location>
        <begin position="47"/>
        <end position="179"/>
    </location>
</feature>
<dbReference type="Gene3D" id="3.40.50.300">
    <property type="entry name" value="P-loop containing nucleotide triphosphate hydrolases"/>
    <property type="match status" value="1"/>
</dbReference>
<name>A0A1Y2HY28_9FUNG</name>
<dbReference type="SUPFAM" id="SSF52540">
    <property type="entry name" value="P-loop containing nucleoside triphosphate hydrolases"/>
    <property type="match status" value="1"/>
</dbReference>
<reference evidence="3 4" key="1">
    <citation type="submission" date="2016-07" db="EMBL/GenBank/DDBJ databases">
        <title>Pervasive Adenine N6-methylation of Active Genes in Fungi.</title>
        <authorList>
            <consortium name="DOE Joint Genome Institute"/>
            <person name="Mondo S.J."/>
            <person name="Dannebaum R.O."/>
            <person name="Kuo R.C."/>
            <person name="Labutti K."/>
            <person name="Haridas S."/>
            <person name="Kuo A."/>
            <person name="Salamov A."/>
            <person name="Ahrendt S.R."/>
            <person name="Lipzen A."/>
            <person name="Sullivan W."/>
            <person name="Andreopoulos W.B."/>
            <person name="Clum A."/>
            <person name="Lindquist E."/>
            <person name="Daum C."/>
            <person name="Ramamoorthy G.K."/>
            <person name="Gryganskyi A."/>
            <person name="Culley D."/>
            <person name="Magnuson J.K."/>
            <person name="James T.Y."/>
            <person name="O'Malley M.A."/>
            <person name="Stajich J.E."/>
            <person name="Spatafora J.W."/>
            <person name="Visel A."/>
            <person name="Grigoriev I.V."/>
        </authorList>
    </citation>
    <scope>NUCLEOTIDE SEQUENCE [LARGE SCALE GENOMIC DNA]</scope>
    <source>
        <strain evidence="3 4">PL171</strain>
    </source>
</reference>
<dbReference type="OrthoDB" id="3366231at2759"/>
<dbReference type="InterPro" id="IPR010285">
    <property type="entry name" value="DNA_helicase_pif1-like_DEAD"/>
</dbReference>
<dbReference type="STRING" id="765915.A0A1Y2HY28"/>
<dbReference type="GO" id="GO:0006281">
    <property type="term" value="P:DNA repair"/>
    <property type="evidence" value="ECO:0007669"/>
    <property type="project" value="UniProtKB-KW"/>
</dbReference>
<dbReference type="AlphaFoldDB" id="A0A1Y2HY28"/>
<dbReference type="PANTHER" id="PTHR10492:SF102">
    <property type="entry name" value="ATP-DEPENDENT DNA HELICASE"/>
    <property type="match status" value="1"/>
</dbReference>
<dbReference type="GO" id="GO:0006310">
    <property type="term" value="P:DNA recombination"/>
    <property type="evidence" value="ECO:0007669"/>
    <property type="project" value="UniProtKB-KW"/>
</dbReference>
<keyword evidence="1" id="KW-0547">Nucleotide-binding</keyword>
<sequence length="180" mass="19940">MPDLLETYLASIDLPQAIKDFADSTPHIAENPEQLAAFNRLQPVLDRAIANKLDPSETRLFFIQGSSGRGKTYLLNHLINYMFINGGTILPCAFTGIAASSLLHGRTAHGTFAIEIKSEDEQAIQAKIRPNTKRAKFLASVHAIIWDEMAMMDRAGVEAVDRMLRVVRRCDLPFGGVVFI</sequence>
<dbReference type="Pfam" id="PF05970">
    <property type="entry name" value="PIF1"/>
    <property type="match status" value="1"/>
</dbReference>